<feature type="domain" description="VWFA" evidence="2">
    <location>
        <begin position="1552"/>
        <end position="1764"/>
    </location>
</feature>
<evidence type="ECO:0000313" key="4">
    <source>
        <dbReference type="Proteomes" id="UP000199460"/>
    </source>
</evidence>
<dbReference type="InterPro" id="IPR025193">
    <property type="entry name" value="DUF4114"/>
</dbReference>
<proteinExistence type="predicted"/>
<sequence>QVLSVSGGAGTLDALVNFGADGRGGFKLSTETGALTALEGLGLKSGGEALSYSVSVDGTTLTATAGGKTIFTLTVGTDGSYEFLLQGPLDHPLQNGDDSETLGGSSLVLDFSGFLIATDGDGDPIAGGFKAGTFVIDVEDDVPVLKPVDPQRPVIGGTVHEDLLSLPHGGNPDSGGQTLVISTLGGAGSLSALVSFGADGPGVFGLVESSVAKGLLDAQGLTSGGEGLAYQMVATLVDGKLVSTLTAVSAASLGSYPVFTLKVYADGSFHFELQGPIDHPLRDGDDDELWSNGEVLGIDFTQLITATDGDGDPLQMPADAAGLFVINVQDDVPQLVDGANGYSLTLTYKGGDASYFNSYGYYIKGPDGIPLSGQIVWGNTTSLGDGDSITLHGLDPSQVGFFIIPNGGFNAVANGTAVTFQLVDGQWKAFAGATPLEGAGGAHVLFDNPALNPNSKSHVQDNAAPGNQNWEDVNNGNSDNDYNDVNIQASWSGKIGGTVHEDKLQTPNPGNQESGQTLVVSTATGAASLASLVAFGADGAGSFKLVDSEAASAVLGPQGLKSGGAALDYAVSEQMVDGQPASVLVATAAGGYPVFELTVFANGDFRFELKGPIDHPLADGNDSELWSSNGYFGIDFTRLLNITDGDGDPLVLPKGLGGLFVINIEDDVPTLGVDALPEAARLLRVALDETVGAQDRYAANDADDGYVNDDAPGALAQAQTNVVGGLAALFAFSGSYGADGAGTTLGNMSFVGVPESGLLTNLQATEGGAVKLFAAGSDTLHGIDTQGHTVFTIKIVDAGGGELQLQTTLFEAIRHGDNDARFDESIDLLITAGGPLQLLYEVTRTDFDGDSVTDSARVTLADGNSSVFSFDDDGPQQSVAVCLNADLAGLKVSLDETVGATDRYAAGESEVGQAYSQTDSNVPPAYLARAVTSIEGGLTALFKAVGNYGSDGQGSLSSQLSFVGFPTQGGLATTLFSTAGGAITLYLEGGAVVGRDANGGDPVLRIELVQVSGEAQLQTTLYEAIRHGNNSTFDESVDLLLTGQNSLGLRYEVVRVDGDGDQVRASADISLANANSSMFSFDDDGPVLLSEPECLQATEVSGLIVSGQLQVDFGSDGFGAFDLSGSQPPEGSGLIYTVQPGGDGSSTLTATTSSGQVFFVLTVKADGSYTFELVNARPVTTVGYDFRQISAGGPTPSFTLTGTDGFKLTISGSDGNANNDPDNVNPSNQGLGVNNNLIKGSDVVTLKFSETVYNATLLLDKFRAQNLNNADKLAWRAYDADGNLLAKGTYSPPVGTGEDDVTNFNLLGQAQFDAGFSPADLTNGFSELRFAAVNGDYRILTLEVERQLLPPDLQLQFKLGMTDGDGDPLHTVLDVCFANNQPIGGYVFDLVDEDGLPGGIIGGVQDDDGAATIVTGTLGYDYGGDGFGSFAWQPSGLPSVTSGGQAVEYVVSGNGQVLTAQTVGTNQPVFTVTLTNPATGAFQFQLHAPLDHPAPLSGSVENNLDFQFGYQMVDGNGSTAQGTLHISVDDDSPAQPNDIAKSASEPQGIQTNLMVVLDLSGSMDNAPPGVSGFSTKLALAKDSVQRLIDSYDDLGNVMVRIVTFSSTASAVGNAWMTATAAKAWLTALANDAGNGATNYDDALIKAMNAFDSSGKLTGAGVQNVSYFLSDGQPTLSNANPGSNNSGSQYNPNLGDGIDATEEAAWIAFLDARGIKSYALGMGLGSDLDKTLLNPIAYDGQTGTNTDAILVSNLNQLNDTLQGTVTGTVISGNLISEGSNGFGADGPGVLPIAAITHNGVTYTSASAAYDAATHTLTFTTAGGGSFSVNLLTGAYTYGFNGDVAQDRTDTIRYTLIDRDGDAVTAELKLTITDSSEVYAYDNYNQAIVGQTWVTPAPVTKVLADFSSTTNTASSGPNYNPWIFDTTDNANVSGDETTVITQAAVMDVANAKWGVTAVSSTNGVSVQSGALQLIDSNGSAGASTKAATPTFEVASGASAKVSFDLGSISNFSSSGSGDQFSWILYRKVGSGWVAEDSGSHASSTSTTITSKDVGEGTYRLYFEVNDRTNNSLSYRVRVDNITLITVAAAILVDTATAVSGNVLTDGNNYLYSDHPWGAVDSKGSEGAALSVLDSGSFVAVSTSKTLAGLWGTLLLHSDGAYTYTPDPSYANLGKEDVFTYRLTQPDGDTSTARLVVGIGSTAAVAPNLVMGNEGLDDSLLGSEGSDVLLGLGGNDTLHGLGGNDRLEGGAGNDTLIGGPGNDVLIGGAGNDTFVWTAADRGGNYHDIVKDFGNGDDKLDLSQLLVGVSDASNPDVLDDYLSFSFTASDTVISISSSGDVANATSIDQTITLQNTLLGGGMGSAADIIQGMLDNHQLVA</sequence>
<dbReference type="Pfam" id="PF19116">
    <property type="entry name" value="DUF5801"/>
    <property type="match status" value="2"/>
</dbReference>
<gene>
    <name evidence="3" type="ORF">SAMN05216213_106259</name>
</gene>
<protein>
    <submittedName>
        <fullName evidence="3">T1SS-143 domain-containing protein/type I secretion C-terminal target domain (VC_A0849 subclass)</fullName>
    </submittedName>
</protein>
<dbReference type="Gene3D" id="2.150.10.10">
    <property type="entry name" value="Serralysin-like metalloprotease, C-terminal"/>
    <property type="match status" value="1"/>
</dbReference>
<dbReference type="GO" id="GO:0005509">
    <property type="term" value="F:calcium ion binding"/>
    <property type="evidence" value="ECO:0007669"/>
    <property type="project" value="InterPro"/>
</dbReference>
<dbReference type="OrthoDB" id="5192166at2"/>
<dbReference type="InterPro" id="IPR018511">
    <property type="entry name" value="Hemolysin-typ_Ca-bd_CS"/>
</dbReference>
<dbReference type="InterPro" id="IPR019960">
    <property type="entry name" value="T1SS_VCA0849"/>
</dbReference>
<name>A0A1H0W7W9_9GAMM</name>
<dbReference type="InterPro" id="IPR043824">
    <property type="entry name" value="DUF5801"/>
</dbReference>
<evidence type="ECO:0000313" key="3">
    <source>
        <dbReference type="EMBL" id="SDP86505.1"/>
    </source>
</evidence>
<dbReference type="SUPFAM" id="SSF51120">
    <property type="entry name" value="beta-Roll"/>
    <property type="match status" value="1"/>
</dbReference>
<reference evidence="4" key="1">
    <citation type="submission" date="2016-10" db="EMBL/GenBank/DDBJ databases">
        <authorList>
            <person name="Varghese N."/>
            <person name="Submissions S."/>
        </authorList>
    </citation>
    <scope>NUCLEOTIDE SEQUENCE [LARGE SCALE GENOMIC DNA]</scope>
    <source>
        <strain evidence="4">JCM 18416</strain>
    </source>
</reference>
<dbReference type="Pfam" id="PF00353">
    <property type="entry name" value="HemolysinCabind"/>
    <property type="match status" value="1"/>
</dbReference>
<keyword evidence="1" id="KW-0106">Calcium</keyword>
<organism evidence="3 4">
    <name type="scientific">Ectopseudomonas guguanensis</name>
    <dbReference type="NCBI Taxonomy" id="1198456"/>
    <lineage>
        <taxon>Bacteria</taxon>
        <taxon>Pseudomonadati</taxon>
        <taxon>Pseudomonadota</taxon>
        <taxon>Gammaproteobacteria</taxon>
        <taxon>Pseudomonadales</taxon>
        <taxon>Pseudomonadaceae</taxon>
        <taxon>Ectopseudomonas</taxon>
    </lineage>
</organism>
<dbReference type="SUPFAM" id="SSF53300">
    <property type="entry name" value="vWA-like"/>
    <property type="match status" value="1"/>
</dbReference>
<dbReference type="EMBL" id="FNJJ01000006">
    <property type="protein sequence ID" value="SDP86505.1"/>
    <property type="molecule type" value="Genomic_DNA"/>
</dbReference>
<dbReference type="Proteomes" id="UP000199460">
    <property type="component" value="Unassembled WGS sequence"/>
</dbReference>
<dbReference type="CDD" id="cd00198">
    <property type="entry name" value="vWFA"/>
    <property type="match status" value="1"/>
</dbReference>
<keyword evidence="4" id="KW-1185">Reference proteome</keyword>
<dbReference type="Pfam" id="PF13448">
    <property type="entry name" value="DUF4114"/>
    <property type="match status" value="1"/>
</dbReference>
<dbReference type="InterPro" id="IPR036465">
    <property type="entry name" value="vWFA_dom_sf"/>
</dbReference>
<evidence type="ECO:0000259" key="2">
    <source>
        <dbReference type="PROSITE" id="PS50234"/>
    </source>
</evidence>
<dbReference type="PROSITE" id="PS50234">
    <property type="entry name" value="VWFA"/>
    <property type="match status" value="1"/>
</dbReference>
<accession>A0A1H0W7W9</accession>
<dbReference type="InterPro" id="IPR019959">
    <property type="entry name" value="T1SS-143_rpt-cont_dom"/>
</dbReference>
<dbReference type="PROSITE" id="PS00330">
    <property type="entry name" value="HEMOLYSIN_CALCIUM"/>
    <property type="match status" value="3"/>
</dbReference>
<dbReference type="Pfam" id="PF13519">
    <property type="entry name" value="VWA_2"/>
    <property type="match status" value="1"/>
</dbReference>
<dbReference type="PRINTS" id="PR00313">
    <property type="entry name" value="CABNDNGRPT"/>
</dbReference>
<evidence type="ECO:0000256" key="1">
    <source>
        <dbReference type="ARBA" id="ARBA00022837"/>
    </source>
</evidence>
<dbReference type="InterPro" id="IPR011049">
    <property type="entry name" value="Serralysin-like_metalloprot_C"/>
</dbReference>
<feature type="non-terminal residue" evidence="3">
    <location>
        <position position="1"/>
    </location>
</feature>
<dbReference type="Gene3D" id="3.40.50.410">
    <property type="entry name" value="von Willebrand factor, type A domain"/>
    <property type="match status" value="1"/>
</dbReference>
<dbReference type="NCBIfam" id="TIGR03661">
    <property type="entry name" value="T1SS_VCA0849"/>
    <property type="match status" value="1"/>
</dbReference>
<dbReference type="GO" id="GO:0005615">
    <property type="term" value="C:extracellular space"/>
    <property type="evidence" value="ECO:0007669"/>
    <property type="project" value="InterPro"/>
</dbReference>
<dbReference type="Pfam" id="PF17963">
    <property type="entry name" value="Big_9"/>
    <property type="match status" value="1"/>
</dbReference>
<dbReference type="SMART" id="SM00327">
    <property type="entry name" value="VWA"/>
    <property type="match status" value="1"/>
</dbReference>
<dbReference type="InterPro" id="IPR001343">
    <property type="entry name" value="Hemolysn_Ca-bd"/>
</dbReference>
<dbReference type="InterPro" id="IPR002035">
    <property type="entry name" value="VWF_A"/>
</dbReference>
<dbReference type="NCBIfam" id="TIGR03660">
    <property type="entry name" value="T1SS_rpt_143"/>
    <property type="match status" value="1"/>
</dbReference>